<dbReference type="AlphaFoldDB" id="A0A383DN61"/>
<gene>
    <name evidence="7" type="ORF">METZ01_LOCUS498786</name>
</gene>
<dbReference type="InterPro" id="IPR035952">
    <property type="entry name" value="Rhomboid-like_sf"/>
</dbReference>
<dbReference type="PANTHER" id="PTHR43066:SF11">
    <property type="entry name" value="PEPTIDASE S54 RHOMBOID DOMAIN-CONTAINING PROTEIN"/>
    <property type="match status" value="1"/>
</dbReference>
<dbReference type="PANTHER" id="PTHR43066">
    <property type="entry name" value="RHOMBOID-RELATED PROTEIN"/>
    <property type="match status" value="1"/>
</dbReference>
<comment type="subcellular location">
    <subcellularLocation>
        <location evidence="1">Membrane</location>
        <topology evidence="1">Multi-pass membrane protein</topology>
    </subcellularLocation>
</comment>
<dbReference type="GO" id="GO:0004252">
    <property type="term" value="F:serine-type endopeptidase activity"/>
    <property type="evidence" value="ECO:0007669"/>
    <property type="project" value="InterPro"/>
</dbReference>
<feature type="non-terminal residue" evidence="7">
    <location>
        <position position="120"/>
    </location>
</feature>
<feature type="domain" description="Peptidase S54 rhomboid" evidence="6">
    <location>
        <begin position="64"/>
        <end position="116"/>
    </location>
</feature>
<dbReference type="GO" id="GO:0016020">
    <property type="term" value="C:membrane"/>
    <property type="evidence" value="ECO:0007669"/>
    <property type="project" value="UniProtKB-SubCell"/>
</dbReference>
<evidence type="ECO:0000256" key="4">
    <source>
        <dbReference type="ARBA" id="ARBA00023136"/>
    </source>
</evidence>
<feature type="transmembrane region" description="Helical" evidence="5">
    <location>
        <begin position="27"/>
        <end position="48"/>
    </location>
</feature>
<dbReference type="EMBL" id="UINC01218768">
    <property type="protein sequence ID" value="SVE45932.1"/>
    <property type="molecule type" value="Genomic_DNA"/>
</dbReference>
<evidence type="ECO:0000313" key="7">
    <source>
        <dbReference type="EMBL" id="SVE45932.1"/>
    </source>
</evidence>
<evidence type="ECO:0000256" key="5">
    <source>
        <dbReference type="SAM" id="Phobius"/>
    </source>
</evidence>
<evidence type="ECO:0000256" key="1">
    <source>
        <dbReference type="ARBA" id="ARBA00004141"/>
    </source>
</evidence>
<evidence type="ECO:0000256" key="2">
    <source>
        <dbReference type="ARBA" id="ARBA00022692"/>
    </source>
</evidence>
<dbReference type="Gene3D" id="1.20.1540.10">
    <property type="entry name" value="Rhomboid-like"/>
    <property type="match status" value="1"/>
</dbReference>
<reference evidence="7" key="1">
    <citation type="submission" date="2018-05" db="EMBL/GenBank/DDBJ databases">
        <authorList>
            <person name="Lanie J.A."/>
            <person name="Ng W.-L."/>
            <person name="Kazmierczak K.M."/>
            <person name="Andrzejewski T.M."/>
            <person name="Davidsen T.M."/>
            <person name="Wayne K.J."/>
            <person name="Tettelin H."/>
            <person name="Glass J.I."/>
            <person name="Rusch D."/>
            <person name="Podicherti R."/>
            <person name="Tsui H.-C.T."/>
            <person name="Winkler M.E."/>
        </authorList>
    </citation>
    <scope>NUCLEOTIDE SEQUENCE</scope>
</reference>
<sequence>MRYQYSSQGFKQRFNSNPLSLPNGVKILLIINIIIFILIEISGQRNILFQLFGLVPRSVIHEYKIWQTCTYLFIHGGLLHIIFNMLVLWIVGKDLELEWGKNNFLTFYFFSSASSSGTAL</sequence>
<dbReference type="Pfam" id="PF01694">
    <property type="entry name" value="Rhomboid"/>
    <property type="match status" value="1"/>
</dbReference>
<accession>A0A383DN61</accession>
<protein>
    <recommendedName>
        <fullName evidence="6">Peptidase S54 rhomboid domain-containing protein</fullName>
    </recommendedName>
</protein>
<feature type="transmembrane region" description="Helical" evidence="5">
    <location>
        <begin position="69"/>
        <end position="91"/>
    </location>
</feature>
<keyword evidence="4 5" id="KW-0472">Membrane</keyword>
<proteinExistence type="predicted"/>
<evidence type="ECO:0000259" key="6">
    <source>
        <dbReference type="Pfam" id="PF01694"/>
    </source>
</evidence>
<dbReference type="InterPro" id="IPR022764">
    <property type="entry name" value="Peptidase_S54_rhomboid_dom"/>
</dbReference>
<keyword evidence="2 5" id="KW-0812">Transmembrane</keyword>
<evidence type="ECO:0000256" key="3">
    <source>
        <dbReference type="ARBA" id="ARBA00022989"/>
    </source>
</evidence>
<dbReference type="SUPFAM" id="SSF144091">
    <property type="entry name" value="Rhomboid-like"/>
    <property type="match status" value="1"/>
</dbReference>
<keyword evidence="3 5" id="KW-1133">Transmembrane helix</keyword>
<organism evidence="7">
    <name type="scientific">marine metagenome</name>
    <dbReference type="NCBI Taxonomy" id="408172"/>
    <lineage>
        <taxon>unclassified sequences</taxon>
        <taxon>metagenomes</taxon>
        <taxon>ecological metagenomes</taxon>
    </lineage>
</organism>
<name>A0A383DN61_9ZZZZ</name>